<gene>
    <name evidence="1" type="ORF">G1H10_31205</name>
</gene>
<dbReference type="InterPro" id="IPR017853">
    <property type="entry name" value="GH"/>
</dbReference>
<keyword evidence="2" id="KW-1185">Reference proteome</keyword>
<sequence>MTIWANLLHISYNFWSDSPEPRRLSAWRDSMQFDDGVWAEVTQKMAEDGLNMAVLDLGDAIRYESHPEIALTDAWSTARLKEEVARLRELGLEPIPKLNFSTGHDAWLGMYQRQVSTPVYYQVCQDLIAEVGELFDGPRLFHLGMDEETAQNQPRSRLVVIRQHELWWEDLCFLADEVTKTGARPWVWSDHAWRHPQEFYWKMPRSIVQSNWHYDLNFTDENEDDRPRVMPVPENRDWRYLTYLDLDDQGFDQIPTASNYRQAKSFEATVEFCRRRLDRSRLLGFLQTTWKPTTSEFRDHHLQAVAQVKRAIERDAAEAEQA</sequence>
<dbReference type="Gene3D" id="3.20.20.80">
    <property type="entry name" value="Glycosidases"/>
    <property type="match status" value="1"/>
</dbReference>
<evidence type="ECO:0000313" key="2">
    <source>
        <dbReference type="Proteomes" id="UP000475214"/>
    </source>
</evidence>
<dbReference type="RefSeq" id="WP_163745187.1">
    <property type="nucleotide sequence ID" value="NZ_JAAGOA010000038.1"/>
</dbReference>
<dbReference type="SUPFAM" id="SSF51445">
    <property type="entry name" value="(Trans)glycosidases"/>
    <property type="match status" value="1"/>
</dbReference>
<comment type="caution">
    <text evidence="1">The sequence shown here is derived from an EMBL/GenBank/DDBJ whole genome shotgun (WGS) entry which is preliminary data.</text>
</comment>
<dbReference type="EMBL" id="JAAGOA010000038">
    <property type="protein sequence ID" value="NEE04641.1"/>
    <property type="molecule type" value="Genomic_DNA"/>
</dbReference>
<protein>
    <submittedName>
        <fullName evidence="1">Tat pathway signal protein</fullName>
    </submittedName>
</protein>
<reference evidence="1 2" key="1">
    <citation type="submission" date="2020-02" db="EMBL/GenBank/DDBJ databases">
        <authorList>
            <person name="Li X.-J."/>
            <person name="Han X.-M."/>
        </authorList>
    </citation>
    <scope>NUCLEOTIDE SEQUENCE [LARGE SCALE GENOMIC DNA]</scope>
    <source>
        <strain evidence="1 2">CCTCC AB 2017055</strain>
    </source>
</reference>
<dbReference type="AlphaFoldDB" id="A0A6L9SJZ9"/>
<name>A0A6L9SJZ9_9ACTN</name>
<accession>A0A6L9SJZ9</accession>
<proteinExistence type="predicted"/>
<dbReference type="Proteomes" id="UP000475214">
    <property type="component" value="Unassembled WGS sequence"/>
</dbReference>
<organism evidence="1 2">
    <name type="scientific">Phytoactinopolyspora halotolerans</name>
    <dbReference type="NCBI Taxonomy" id="1981512"/>
    <lineage>
        <taxon>Bacteria</taxon>
        <taxon>Bacillati</taxon>
        <taxon>Actinomycetota</taxon>
        <taxon>Actinomycetes</taxon>
        <taxon>Jiangellales</taxon>
        <taxon>Jiangellaceae</taxon>
        <taxon>Phytoactinopolyspora</taxon>
    </lineage>
</organism>
<evidence type="ECO:0000313" key="1">
    <source>
        <dbReference type="EMBL" id="NEE04641.1"/>
    </source>
</evidence>